<organism evidence="7 8">
    <name type="scientific">Thyridium curvatum</name>
    <dbReference type="NCBI Taxonomy" id="1093900"/>
    <lineage>
        <taxon>Eukaryota</taxon>
        <taxon>Fungi</taxon>
        <taxon>Dikarya</taxon>
        <taxon>Ascomycota</taxon>
        <taxon>Pezizomycotina</taxon>
        <taxon>Sordariomycetes</taxon>
        <taxon>Sordariomycetidae</taxon>
        <taxon>Thyridiales</taxon>
        <taxon>Thyridiaceae</taxon>
        <taxon>Thyridium</taxon>
    </lineage>
</organism>
<dbReference type="PRINTS" id="PR00420">
    <property type="entry name" value="RNGMNOXGNASE"/>
</dbReference>
<reference evidence="7 8" key="1">
    <citation type="submission" date="2019-06" db="EMBL/GenBank/DDBJ databases">
        <title>Draft genome sequence of the filamentous fungus Phialemoniopsis curvata isolated from diesel fuel.</title>
        <authorList>
            <person name="Varaljay V.A."/>
            <person name="Lyon W.J."/>
            <person name="Crouch A.L."/>
            <person name="Drake C.E."/>
            <person name="Hollomon J.M."/>
            <person name="Nadeau L.J."/>
            <person name="Nunn H.S."/>
            <person name="Stevenson B.S."/>
            <person name="Bojanowski C.L."/>
            <person name="Crookes-Goodson W.J."/>
        </authorList>
    </citation>
    <scope>NUCLEOTIDE SEQUENCE [LARGE SCALE GENOMIC DNA]</scope>
    <source>
        <strain evidence="7 8">D216</strain>
    </source>
</reference>
<keyword evidence="8" id="KW-1185">Reference proteome</keyword>
<comment type="similarity">
    <text evidence="1">Belongs to the paxM FAD-dependent monooxygenase family.</text>
</comment>
<proteinExistence type="inferred from homology"/>
<dbReference type="Gene3D" id="3.50.50.60">
    <property type="entry name" value="FAD/NAD(P)-binding domain"/>
    <property type="match status" value="1"/>
</dbReference>
<evidence type="ECO:0000256" key="4">
    <source>
        <dbReference type="ARBA" id="ARBA00023002"/>
    </source>
</evidence>
<accession>A0A507AYG7</accession>
<dbReference type="InterPro" id="IPR002938">
    <property type="entry name" value="FAD-bd"/>
</dbReference>
<evidence type="ECO:0000256" key="2">
    <source>
        <dbReference type="ARBA" id="ARBA00022630"/>
    </source>
</evidence>
<name>A0A507AYG7_9PEZI</name>
<dbReference type="Proteomes" id="UP000319257">
    <property type="component" value="Unassembled WGS sequence"/>
</dbReference>
<dbReference type="GeneID" id="41975000"/>
<keyword evidence="3" id="KW-0274">FAD</keyword>
<dbReference type="GO" id="GO:0071949">
    <property type="term" value="F:FAD binding"/>
    <property type="evidence" value="ECO:0007669"/>
    <property type="project" value="InterPro"/>
</dbReference>
<dbReference type="AlphaFoldDB" id="A0A507AYG7"/>
<dbReference type="SUPFAM" id="SSF51905">
    <property type="entry name" value="FAD/NAD(P)-binding domain"/>
    <property type="match status" value="1"/>
</dbReference>
<evidence type="ECO:0000256" key="1">
    <source>
        <dbReference type="ARBA" id="ARBA00007992"/>
    </source>
</evidence>
<gene>
    <name evidence="7" type="ORF">E0L32_007553</name>
</gene>
<dbReference type="PANTHER" id="PTHR13789">
    <property type="entry name" value="MONOOXYGENASE"/>
    <property type="match status" value="1"/>
</dbReference>
<dbReference type="EMBL" id="SKBQ01000046">
    <property type="protein sequence ID" value="TPX11816.1"/>
    <property type="molecule type" value="Genomic_DNA"/>
</dbReference>
<dbReference type="OrthoDB" id="1047367at2759"/>
<dbReference type="STRING" id="1093900.A0A507AYG7"/>
<dbReference type="RefSeq" id="XP_030993527.1">
    <property type="nucleotide sequence ID" value="XM_031142310.1"/>
</dbReference>
<sequence length="450" mass="49684">MGSLSTPGWRQLNVGVIGGGIGGMSVAIALRRSGHLVTIYERADFAGEVGASVSCAANGTRWLHEWGVDVAKGDPVVLKSLINRDWKTGEPVSVYSLDDYEKRWGYVYNMFHRQYMHAMLKDCALQEEGEGVPAKLVVNHKCEDIDLEKGTIKFANGVTVHHDLIVGSDGIGSAVRGVLGIHPAKRPADSSCLHANVKTEDAVKLGLVDYSQDSALEYWGGQEGKWDKIVLSPCNGGKLLSYYCFFPREKGDYSTQQWGTEDRPVEELLAPFPELDAQVKAHLAIGIEIQPWRLWVHDPYPYMHKNTTCLLGDAGHPMMPHQSQGACMAIEDAAALGILFNKQNFKGDVAECLDVYTKVRLPRVTRVQAAAAKAAYNINERIGFSANKDIATYKVEDEKKKLTIEEMNAYDMYKDIDEELAKARGQEYKDKYLHGLPIGLELPNGVVIGA</sequence>
<feature type="domain" description="FAD-binding" evidence="6">
    <location>
        <begin position="13"/>
        <end position="368"/>
    </location>
</feature>
<evidence type="ECO:0000259" key="6">
    <source>
        <dbReference type="Pfam" id="PF01494"/>
    </source>
</evidence>
<dbReference type="PANTHER" id="PTHR13789:SF172">
    <property type="entry name" value="HYDROXYLASE, PUTATIVE (AFU_ORTHOLOGUE AFUA_1G12410)-RELATED"/>
    <property type="match status" value="1"/>
</dbReference>
<evidence type="ECO:0000256" key="3">
    <source>
        <dbReference type="ARBA" id="ARBA00022827"/>
    </source>
</evidence>
<dbReference type="GO" id="GO:0004497">
    <property type="term" value="F:monooxygenase activity"/>
    <property type="evidence" value="ECO:0007669"/>
    <property type="project" value="UniProtKB-KW"/>
</dbReference>
<comment type="caution">
    <text evidence="7">The sequence shown here is derived from an EMBL/GenBank/DDBJ whole genome shotgun (WGS) entry which is preliminary data.</text>
</comment>
<evidence type="ECO:0000313" key="8">
    <source>
        <dbReference type="Proteomes" id="UP000319257"/>
    </source>
</evidence>
<protein>
    <recommendedName>
        <fullName evidence="6">FAD-binding domain-containing protein</fullName>
    </recommendedName>
</protein>
<keyword evidence="5" id="KW-0503">Monooxygenase</keyword>
<dbReference type="FunFam" id="3.50.50.60:FF:000201">
    <property type="entry name" value="Salicylate hydroxylase protein"/>
    <property type="match status" value="1"/>
</dbReference>
<evidence type="ECO:0000313" key="7">
    <source>
        <dbReference type="EMBL" id="TPX11816.1"/>
    </source>
</evidence>
<dbReference type="InterPro" id="IPR036188">
    <property type="entry name" value="FAD/NAD-bd_sf"/>
</dbReference>
<dbReference type="InterPro" id="IPR050493">
    <property type="entry name" value="FAD-dep_Monooxygenase_BioMet"/>
</dbReference>
<dbReference type="InParanoid" id="A0A507AYG7"/>
<keyword evidence="4" id="KW-0560">Oxidoreductase</keyword>
<evidence type="ECO:0000256" key="5">
    <source>
        <dbReference type="ARBA" id="ARBA00023033"/>
    </source>
</evidence>
<dbReference type="Pfam" id="PF01494">
    <property type="entry name" value="FAD_binding_3"/>
    <property type="match status" value="1"/>
</dbReference>
<keyword evidence="2" id="KW-0285">Flavoprotein</keyword>